<organism evidence="2">
    <name type="scientific">uncultured Campylobacterales bacterium</name>
    <dbReference type="NCBI Taxonomy" id="352960"/>
    <lineage>
        <taxon>Bacteria</taxon>
        <taxon>Pseudomonadati</taxon>
        <taxon>Campylobacterota</taxon>
        <taxon>Epsilonproteobacteria</taxon>
        <taxon>Campylobacterales</taxon>
        <taxon>environmental samples</taxon>
    </lineage>
</organism>
<dbReference type="InterPro" id="IPR002881">
    <property type="entry name" value="DUF58"/>
</dbReference>
<reference evidence="2" key="1">
    <citation type="submission" date="2020-01" db="EMBL/GenBank/DDBJ databases">
        <authorList>
            <person name="Meier V. D."/>
            <person name="Meier V D."/>
        </authorList>
    </citation>
    <scope>NUCLEOTIDE SEQUENCE</scope>
    <source>
        <strain evidence="2">HLG_WM_MAG_12</strain>
    </source>
</reference>
<gene>
    <name evidence="2" type="ORF">HELGO_WM13506</name>
</gene>
<dbReference type="PANTHER" id="PTHR33608:SF6">
    <property type="entry name" value="BLL2464 PROTEIN"/>
    <property type="match status" value="1"/>
</dbReference>
<evidence type="ECO:0000259" key="1">
    <source>
        <dbReference type="Pfam" id="PF01882"/>
    </source>
</evidence>
<accession>A0A6S6SLG0</accession>
<feature type="domain" description="DUF58" evidence="1">
    <location>
        <begin position="42"/>
        <end position="225"/>
    </location>
</feature>
<proteinExistence type="predicted"/>
<dbReference type="EMBL" id="CACVAW010000020">
    <property type="protein sequence ID" value="CAA6805631.1"/>
    <property type="molecule type" value="Genomic_DNA"/>
</dbReference>
<name>A0A6S6SLG0_9BACT</name>
<sequence>MIVDEKTYKNILIESKKFASNAKYGTHLSSFGSEGIDFRELSEYNEGDDIRKIHWPTSAKKQSLYVKKFDESKNLSIHIISLLSGSLYFGSDILKQELLARIVAILSYATIFQKDTLNSAIFIDEVKHKFKNIKKSSSVTSIIKQILEYEVIGSSIDYEALSKYISSIKKRSVIFLVGDFMSDISALKVSSKHDVRAIVVRDKFEENPKNLNNISFINPETNEIVSSLPLQNYSNMVECQNHIIRQSFYKYRIKSTQLNSHNLNKKIKFI</sequence>
<protein>
    <recommendedName>
        <fullName evidence="1">DUF58 domain-containing protein</fullName>
    </recommendedName>
</protein>
<dbReference type="AlphaFoldDB" id="A0A6S6SLG0"/>
<dbReference type="PANTHER" id="PTHR33608">
    <property type="entry name" value="BLL2464 PROTEIN"/>
    <property type="match status" value="1"/>
</dbReference>
<dbReference type="Pfam" id="PF01882">
    <property type="entry name" value="DUF58"/>
    <property type="match status" value="1"/>
</dbReference>
<evidence type="ECO:0000313" key="2">
    <source>
        <dbReference type="EMBL" id="CAA6805631.1"/>
    </source>
</evidence>